<dbReference type="AlphaFoldDB" id="A0A0R1QRH6"/>
<dbReference type="EMBL" id="AZFC01000035">
    <property type="protein sequence ID" value="KRL47052.1"/>
    <property type="molecule type" value="Genomic_DNA"/>
</dbReference>
<name>A0A0R1QRH6_9LACO</name>
<evidence type="ECO:0000313" key="1">
    <source>
        <dbReference type="EMBL" id="KRL47052.1"/>
    </source>
</evidence>
<dbReference type="Proteomes" id="UP000051835">
    <property type="component" value="Unassembled WGS sequence"/>
</dbReference>
<gene>
    <name evidence="1" type="ORF">FD37_GL000535</name>
</gene>
<accession>A0A0R1QRH6</accession>
<sequence length="229" mass="26369">MQPLAGFGMLTVQIQEEVVTVPQHTTGEILVTLRREIFRDDWDMLAEDLVVYQLPLWFYQHLERSTDHAFTPKYDRIFTELFDLDPGMLSQLLVAPDPVAVLDALKDRVFTEAHWRLRRMRLPWPDQDNVAQRLARTSPARYPYGGLLRCVRLTMPGTTVSDMSLILHLPELVYWQVELGQLPANGDVLDLLFRAYGTNDLRPLLAATDLPERVKAHADQLPELSFNFT</sequence>
<comment type="caution">
    <text evidence="1">The sequence shown here is derived from an EMBL/GenBank/DDBJ whole genome shotgun (WGS) entry which is preliminary data.</text>
</comment>
<protein>
    <submittedName>
        <fullName evidence="1">Uncharacterized protein</fullName>
    </submittedName>
</protein>
<evidence type="ECO:0000313" key="2">
    <source>
        <dbReference type="Proteomes" id="UP000051835"/>
    </source>
</evidence>
<organism evidence="1 2">
    <name type="scientific">Levilactobacillus spicheri DSM 15429</name>
    <dbReference type="NCBI Taxonomy" id="1423805"/>
    <lineage>
        <taxon>Bacteria</taxon>
        <taxon>Bacillati</taxon>
        <taxon>Bacillota</taxon>
        <taxon>Bacilli</taxon>
        <taxon>Lactobacillales</taxon>
        <taxon>Lactobacillaceae</taxon>
        <taxon>Levilactobacillus</taxon>
    </lineage>
</organism>
<reference evidence="1 2" key="1">
    <citation type="journal article" date="2015" name="Genome Announc.">
        <title>Expanding the biotechnology potential of lactobacilli through comparative genomics of 213 strains and associated genera.</title>
        <authorList>
            <person name="Sun Z."/>
            <person name="Harris H.M."/>
            <person name="McCann A."/>
            <person name="Guo C."/>
            <person name="Argimon S."/>
            <person name="Zhang W."/>
            <person name="Yang X."/>
            <person name="Jeffery I.B."/>
            <person name="Cooney J.C."/>
            <person name="Kagawa T.F."/>
            <person name="Liu W."/>
            <person name="Song Y."/>
            <person name="Salvetti E."/>
            <person name="Wrobel A."/>
            <person name="Rasinkangas P."/>
            <person name="Parkhill J."/>
            <person name="Rea M.C."/>
            <person name="O'Sullivan O."/>
            <person name="Ritari J."/>
            <person name="Douillard F.P."/>
            <person name="Paul Ross R."/>
            <person name="Yang R."/>
            <person name="Briner A.E."/>
            <person name="Felis G.E."/>
            <person name="de Vos W.M."/>
            <person name="Barrangou R."/>
            <person name="Klaenhammer T.R."/>
            <person name="Caufield P.W."/>
            <person name="Cui Y."/>
            <person name="Zhang H."/>
            <person name="O'Toole P.W."/>
        </authorList>
    </citation>
    <scope>NUCLEOTIDE SEQUENCE [LARGE SCALE GENOMIC DNA]</scope>
    <source>
        <strain evidence="1 2">DSM 15429</strain>
    </source>
</reference>
<proteinExistence type="predicted"/>
<dbReference type="PATRIC" id="fig|1423805.4.peg.546"/>